<sequence length="74" mass="8301">MIVDDLDELIADLTEAAIIGGPFRSETGRYAYLRHSDGTNVEYVQWSPRLRARILANPVPREGASERLCEPEAE</sequence>
<name>A0A6G9YED5_9NOCA</name>
<evidence type="ECO:0000313" key="1">
    <source>
        <dbReference type="EMBL" id="QIS11437.1"/>
    </source>
</evidence>
<dbReference type="Gene3D" id="3.10.180.10">
    <property type="entry name" value="2,3-Dihydroxybiphenyl 1,2-Dioxygenase, domain 1"/>
    <property type="match status" value="1"/>
</dbReference>
<gene>
    <name evidence="1" type="ORF">F5544_17815</name>
</gene>
<dbReference type="SUPFAM" id="SSF54593">
    <property type="entry name" value="Glyoxalase/Bleomycin resistance protein/Dihydroxybiphenyl dioxygenase"/>
    <property type="match status" value="1"/>
</dbReference>
<dbReference type="EMBL" id="CP046172">
    <property type="protein sequence ID" value="QIS11437.1"/>
    <property type="molecule type" value="Genomic_DNA"/>
</dbReference>
<organism evidence="1 2">
    <name type="scientific">Nocardia arthritidis</name>
    <dbReference type="NCBI Taxonomy" id="228602"/>
    <lineage>
        <taxon>Bacteria</taxon>
        <taxon>Bacillati</taxon>
        <taxon>Actinomycetota</taxon>
        <taxon>Actinomycetes</taxon>
        <taxon>Mycobacteriales</taxon>
        <taxon>Nocardiaceae</taxon>
        <taxon>Nocardia</taxon>
    </lineage>
</organism>
<dbReference type="KEGG" id="nah:F5544_17815"/>
<reference evidence="1 2" key="1">
    <citation type="journal article" date="2019" name="ACS Chem. Biol.">
        <title>Identification and Mobilization of a Cryptic Antibiotic Biosynthesis Gene Locus from a Human-Pathogenic Nocardia Isolate.</title>
        <authorList>
            <person name="Herisse M."/>
            <person name="Ishida K."/>
            <person name="Porter J.L."/>
            <person name="Howden B."/>
            <person name="Hertweck C."/>
            <person name="Stinear T.P."/>
            <person name="Pidot S.J."/>
        </authorList>
    </citation>
    <scope>NUCLEOTIDE SEQUENCE [LARGE SCALE GENOMIC DNA]</scope>
    <source>
        <strain evidence="1 2">AUSMDU00012717</strain>
    </source>
</reference>
<dbReference type="Proteomes" id="UP000503540">
    <property type="component" value="Chromosome"/>
</dbReference>
<evidence type="ECO:0000313" key="2">
    <source>
        <dbReference type="Proteomes" id="UP000503540"/>
    </source>
</evidence>
<proteinExistence type="predicted"/>
<protein>
    <recommendedName>
        <fullName evidence="3">Glyoxalase-like domain-containing protein</fullName>
    </recommendedName>
</protein>
<dbReference type="RefSeq" id="WP_174867351.1">
    <property type="nucleotide sequence ID" value="NZ_CP046172.1"/>
</dbReference>
<accession>A0A6G9YED5</accession>
<evidence type="ECO:0008006" key="3">
    <source>
        <dbReference type="Google" id="ProtNLM"/>
    </source>
</evidence>
<keyword evidence="2" id="KW-1185">Reference proteome</keyword>
<dbReference type="InterPro" id="IPR029068">
    <property type="entry name" value="Glyas_Bleomycin-R_OHBP_Dase"/>
</dbReference>
<dbReference type="AlphaFoldDB" id="A0A6G9YED5"/>